<evidence type="ECO:0000256" key="1">
    <source>
        <dbReference type="SAM" id="SignalP"/>
    </source>
</evidence>
<accession>A0A3P3QPM7</accession>
<dbReference type="Proteomes" id="UP000276260">
    <property type="component" value="Unassembled WGS sequence"/>
</dbReference>
<comment type="caution">
    <text evidence="2">The sequence shown here is derived from an EMBL/GenBank/DDBJ whole genome shotgun (WGS) entry which is preliminary data.</text>
</comment>
<gene>
    <name evidence="2" type="ORF">EIK76_03290</name>
</gene>
<feature type="signal peptide" evidence="1">
    <location>
        <begin position="1"/>
        <end position="20"/>
    </location>
</feature>
<dbReference type="EMBL" id="RRCF01000001">
    <property type="protein sequence ID" value="RRJ23124.1"/>
    <property type="molecule type" value="Genomic_DNA"/>
</dbReference>
<evidence type="ECO:0000313" key="2">
    <source>
        <dbReference type="EMBL" id="RRJ23124.1"/>
    </source>
</evidence>
<organism evidence="2 3">
    <name type="scientific">Rheinheimera mesophila</name>
    <dbReference type="NCBI Taxonomy" id="1547515"/>
    <lineage>
        <taxon>Bacteria</taxon>
        <taxon>Pseudomonadati</taxon>
        <taxon>Pseudomonadota</taxon>
        <taxon>Gammaproteobacteria</taxon>
        <taxon>Chromatiales</taxon>
        <taxon>Chromatiaceae</taxon>
        <taxon>Rheinheimera</taxon>
    </lineage>
</organism>
<feature type="chain" id="PRO_5018533589" evidence="1">
    <location>
        <begin position="21"/>
        <end position="696"/>
    </location>
</feature>
<keyword evidence="3" id="KW-1185">Reference proteome</keyword>
<proteinExistence type="predicted"/>
<name>A0A3P3QPM7_9GAMM</name>
<sequence length="696" mass="78926">MKKLYLSTVISTLLSPAVVAETNQPLPATYSQMTQGGVGLIQMPTARHNQAGSFSLNYQDSQEYRFWSASLQLFPWMETTVRYTDVRTQLYSQFPGFSGDQTLKDKGIDAKFRLWQESEFLPDLSVGFRDFGGTGFFESEFIAASKRIGPFDFHLGLGFGYLGSKGNINNPFCQLKDSFCDRPGGFNGLGGKIDYQRFFKGPASLYGGVEYQTPWAPLRLKLEYDGNNYKQDRAGVLQQDSDYNLAAVYSVTESFDLNLNYQRGNTFGFGVNYKIDFNTVSQVKIDPPPMEIPAQQILSMDTLDKDQLRRDLYNNAGFVVNNYVVKDDEILLKGTQVAYREEDIAIDRIGRVLANHLPQRIKTYRVVIISADLALVETVIDAEKFVSAARYETPDADIEQSYQRVEPKIQDENWAVKRKDSGFGYGTELFWIQTFGSPERFYMYQGGMFASGSYQFNPNFSLQSTAKINLLTNFDEFNFKVDNQNTGVPRVRTFIREYVTRSDVTMDNFYGHWKDQLTKDWYGQAYAGYLETMYGGVGGEILYKPLDSSLAIGFDLNYVRQRDYDSEVAFFDYKTLTGHLSFYWKPAMLDDTLITASFGQYLAKDKGVTIDFAKRFDSGVIVGAYAAITDMSAAEYGEGSFTKGFYVSIPFDLFSFKSDTGRGRIPWIPISRDGGQMLNKPVNLNALTEDRSPFIR</sequence>
<evidence type="ECO:0000313" key="3">
    <source>
        <dbReference type="Proteomes" id="UP000276260"/>
    </source>
</evidence>
<keyword evidence="1" id="KW-0732">Signal</keyword>
<dbReference type="OrthoDB" id="19542at2"/>
<reference evidence="2 3" key="1">
    <citation type="submission" date="2018-11" db="EMBL/GenBank/DDBJ databases">
        <title>Draft genome analysis of Rheinheimera mesophila isolated from an industrial waste site.</title>
        <authorList>
            <person name="Yu Q."/>
            <person name="Qi Y."/>
            <person name="Zhang H."/>
            <person name="Lu Y."/>
            <person name="Pu J."/>
        </authorList>
    </citation>
    <scope>NUCLEOTIDE SEQUENCE [LARGE SCALE GENOMIC DNA]</scope>
    <source>
        <strain evidence="2 3">IITR13</strain>
    </source>
</reference>
<dbReference type="RefSeq" id="WP_046520961.1">
    <property type="nucleotide sequence ID" value="NZ_LAVS01000088.1"/>
</dbReference>
<dbReference type="InterPro" id="IPR010344">
    <property type="entry name" value="YbjH"/>
</dbReference>
<dbReference type="Pfam" id="PF06082">
    <property type="entry name" value="YjbH"/>
    <property type="match status" value="1"/>
</dbReference>
<protein>
    <submittedName>
        <fullName evidence="2">YjbH domain-containing protein</fullName>
    </submittedName>
</protein>
<dbReference type="AlphaFoldDB" id="A0A3P3QPM7"/>